<dbReference type="AlphaFoldDB" id="A0A543AUT1"/>
<sequence length="87" mass="9571">MTPIATPGDIEWIDAYGQARICGLIVHKATITGMERHGDRRPDGHLTAAAKERLADQLTAQLVSHDQQSRAAQHAAREPAIWRFCNG</sequence>
<name>A0A543AUT1_9ACTN</name>
<protein>
    <submittedName>
        <fullName evidence="1">Uncharacterized protein</fullName>
    </submittedName>
</protein>
<reference evidence="1 2" key="1">
    <citation type="submission" date="2019-06" db="EMBL/GenBank/DDBJ databases">
        <title>Sequencing the genomes of 1000 actinobacteria strains.</title>
        <authorList>
            <person name="Klenk H.-P."/>
        </authorList>
    </citation>
    <scope>NUCLEOTIDE SEQUENCE [LARGE SCALE GENOMIC DNA]</scope>
    <source>
        <strain evidence="1 2">DSM 45928</strain>
    </source>
</reference>
<gene>
    <name evidence="1" type="ORF">FB566_1851</name>
</gene>
<dbReference type="OrthoDB" id="5213287at2"/>
<dbReference type="RefSeq" id="WP_142037571.1">
    <property type="nucleotide sequence ID" value="NZ_JBHTGS010000001.1"/>
</dbReference>
<evidence type="ECO:0000313" key="1">
    <source>
        <dbReference type="EMBL" id="TQL76324.1"/>
    </source>
</evidence>
<organism evidence="1 2">
    <name type="scientific">Stackebrandtia endophytica</name>
    <dbReference type="NCBI Taxonomy" id="1496996"/>
    <lineage>
        <taxon>Bacteria</taxon>
        <taxon>Bacillati</taxon>
        <taxon>Actinomycetota</taxon>
        <taxon>Actinomycetes</taxon>
        <taxon>Glycomycetales</taxon>
        <taxon>Glycomycetaceae</taxon>
        <taxon>Stackebrandtia</taxon>
    </lineage>
</organism>
<dbReference type="Proteomes" id="UP000317043">
    <property type="component" value="Unassembled WGS sequence"/>
</dbReference>
<dbReference type="InParanoid" id="A0A543AUT1"/>
<dbReference type="EMBL" id="VFOW01000001">
    <property type="protein sequence ID" value="TQL76324.1"/>
    <property type="molecule type" value="Genomic_DNA"/>
</dbReference>
<proteinExistence type="predicted"/>
<comment type="caution">
    <text evidence="1">The sequence shown here is derived from an EMBL/GenBank/DDBJ whole genome shotgun (WGS) entry which is preliminary data.</text>
</comment>
<accession>A0A543AUT1</accession>
<evidence type="ECO:0000313" key="2">
    <source>
        <dbReference type="Proteomes" id="UP000317043"/>
    </source>
</evidence>
<keyword evidence="2" id="KW-1185">Reference proteome</keyword>